<proteinExistence type="predicted"/>
<evidence type="ECO:0000259" key="3">
    <source>
        <dbReference type="Pfam" id="PF00266"/>
    </source>
</evidence>
<feature type="compositionally biased region" description="Low complexity" evidence="2">
    <location>
        <begin position="475"/>
        <end position="500"/>
    </location>
</feature>
<feature type="region of interest" description="Disordered" evidence="2">
    <location>
        <begin position="462"/>
        <end position="614"/>
    </location>
</feature>
<dbReference type="OrthoDB" id="5978656at2759"/>
<dbReference type="STRING" id="1314674.A0A0D7B0M6"/>
<dbReference type="PANTHER" id="PTHR43092:SF2">
    <property type="entry name" value="HERCYNYLCYSTEINE SULFOXIDE LYASE"/>
    <property type="match status" value="1"/>
</dbReference>
<evidence type="ECO:0000313" key="5">
    <source>
        <dbReference type="Proteomes" id="UP000054007"/>
    </source>
</evidence>
<feature type="compositionally biased region" description="Polar residues" evidence="2">
    <location>
        <begin position="501"/>
        <end position="515"/>
    </location>
</feature>
<feature type="compositionally biased region" description="Low complexity" evidence="2">
    <location>
        <begin position="568"/>
        <end position="579"/>
    </location>
</feature>
<keyword evidence="5" id="KW-1185">Reference proteome</keyword>
<feature type="compositionally biased region" description="Polar residues" evidence="2">
    <location>
        <begin position="604"/>
        <end position="614"/>
    </location>
</feature>
<evidence type="ECO:0000313" key="4">
    <source>
        <dbReference type="EMBL" id="KIY63081.1"/>
    </source>
</evidence>
<feature type="domain" description="Aminotransferase class V" evidence="3">
    <location>
        <begin position="61"/>
        <end position="151"/>
    </location>
</feature>
<dbReference type="Proteomes" id="UP000054007">
    <property type="component" value="Unassembled WGS sequence"/>
</dbReference>
<sequence>MDKDRRQWTPQKAWSTDYRNAKEGLYDSTARPPPFGHDMLRFFGLEQGYVNLNNGSYGCVPNPVTRFCAELSLKVEANPDRYHRFSFKPLLVEARSSVAKLVGAHVDEVVFVSNATAAVNAVVRNIDWTPDDIIVQTSTSWRSTSRTLQYIADSRPYPTLSTFQLTFPTTHEAILAAWRTYLRGLKKNLAAVVAADPSRRPKIFAVIDSVVANPAAAMPWKQMVAICREEGVLSLVDGAHSLGQELDIGLDDAKPDFWVTTCHKWLFARRGSAVLYVPFRNQHLMRSSLITSTHYVSPKDPHATDQPGNFVLQHEWPGAIEFVSYMCIPTCIEFRKWLGGEEAINEYCRGLAIDGGRRLASAFGTRVMDETPDAQFTLNMTNVGLPLPCGQTSDERVAEIGDFIELSLLKEYNVFAVPFYHNEKWWVRCSVQIFNALSDFDRLGKALTQICREVQMTFFRSAPRPERAPESSNKSARYGSRGGAASSSSGSSSGSSSSSSKESTPNLESRVSSVTREMGSSMPPTPGDEPMGMSPRMVQADVSTPWELESPFSSKGSVSPRAKESAASRRTSTPRTTNSGAVPGYRVKETSPSGNGRKRIGSPMQGSSRFGSPC</sequence>
<dbReference type="SUPFAM" id="SSF53383">
    <property type="entry name" value="PLP-dependent transferases"/>
    <property type="match status" value="1"/>
</dbReference>
<dbReference type="GO" id="GO:0016740">
    <property type="term" value="F:transferase activity"/>
    <property type="evidence" value="ECO:0007669"/>
    <property type="project" value="UniProtKB-KW"/>
</dbReference>
<accession>A0A0D7B0M6</accession>
<dbReference type="InterPro" id="IPR015424">
    <property type="entry name" value="PyrdxlP-dep_Trfase"/>
</dbReference>
<dbReference type="InterPro" id="IPR015421">
    <property type="entry name" value="PyrdxlP-dep_Trfase_major"/>
</dbReference>
<dbReference type="PANTHER" id="PTHR43092">
    <property type="entry name" value="L-CYSTEINE DESULFHYDRASE"/>
    <property type="match status" value="1"/>
</dbReference>
<name>A0A0D7B0M6_9AGAR</name>
<dbReference type="EMBL" id="KN880723">
    <property type="protein sequence ID" value="KIY63081.1"/>
    <property type="molecule type" value="Genomic_DNA"/>
</dbReference>
<reference evidence="4 5" key="1">
    <citation type="journal article" date="2015" name="Fungal Genet. Biol.">
        <title>Evolution of novel wood decay mechanisms in Agaricales revealed by the genome sequences of Fistulina hepatica and Cylindrobasidium torrendii.</title>
        <authorList>
            <person name="Floudas D."/>
            <person name="Held B.W."/>
            <person name="Riley R."/>
            <person name="Nagy L.G."/>
            <person name="Koehler G."/>
            <person name="Ransdell A.S."/>
            <person name="Younus H."/>
            <person name="Chow J."/>
            <person name="Chiniquy J."/>
            <person name="Lipzen A."/>
            <person name="Tritt A."/>
            <person name="Sun H."/>
            <person name="Haridas S."/>
            <person name="LaButti K."/>
            <person name="Ohm R.A."/>
            <person name="Kues U."/>
            <person name="Blanchette R.A."/>
            <person name="Grigoriev I.V."/>
            <person name="Minto R.E."/>
            <person name="Hibbett D.S."/>
        </authorList>
    </citation>
    <scope>NUCLEOTIDE SEQUENCE [LARGE SCALE GENOMIC DNA]</scope>
    <source>
        <strain evidence="4 5">FP15055 ss-10</strain>
    </source>
</reference>
<dbReference type="Gene3D" id="3.40.640.10">
    <property type="entry name" value="Type I PLP-dependent aspartate aminotransferase-like (Major domain)"/>
    <property type="match status" value="1"/>
</dbReference>
<evidence type="ECO:0000256" key="1">
    <source>
        <dbReference type="ARBA" id="ARBA00022898"/>
    </source>
</evidence>
<keyword evidence="1" id="KW-0663">Pyridoxal phosphate</keyword>
<organism evidence="4 5">
    <name type="scientific">Cylindrobasidium torrendii FP15055 ss-10</name>
    <dbReference type="NCBI Taxonomy" id="1314674"/>
    <lineage>
        <taxon>Eukaryota</taxon>
        <taxon>Fungi</taxon>
        <taxon>Dikarya</taxon>
        <taxon>Basidiomycota</taxon>
        <taxon>Agaricomycotina</taxon>
        <taxon>Agaricomycetes</taxon>
        <taxon>Agaricomycetidae</taxon>
        <taxon>Agaricales</taxon>
        <taxon>Marasmiineae</taxon>
        <taxon>Physalacriaceae</taxon>
        <taxon>Cylindrobasidium</taxon>
    </lineage>
</organism>
<dbReference type="AlphaFoldDB" id="A0A0D7B0M6"/>
<keyword evidence="4" id="KW-0808">Transferase</keyword>
<dbReference type="InterPro" id="IPR000192">
    <property type="entry name" value="Aminotrans_V_dom"/>
</dbReference>
<gene>
    <name evidence="4" type="ORF">CYLTODRAFT_426412</name>
</gene>
<evidence type="ECO:0000256" key="2">
    <source>
        <dbReference type="SAM" id="MobiDB-lite"/>
    </source>
</evidence>
<protein>
    <submittedName>
        <fullName evidence="4">PLP-dependent transferase</fullName>
    </submittedName>
</protein>
<dbReference type="Pfam" id="PF00266">
    <property type="entry name" value="Aminotran_5"/>
    <property type="match status" value="1"/>
</dbReference>